<dbReference type="Proteomes" id="UP000297703">
    <property type="component" value="Unassembled WGS sequence"/>
</dbReference>
<accession>A0A4D9E0C8</accession>
<reference evidence="1 2" key="1">
    <citation type="submission" date="2019-04" db="EMBL/GenBank/DDBJ databases">
        <title>Draft genome of the big-headed turtle Platysternon megacephalum.</title>
        <authorList>
            <person name="Gong S."/>
        </authorList>
    </citation>
    <scope>NUCLEOTIDE SEQUENCE [LARGE SCALE GENOMIC DNA]</scope>
    <source>
        <strain evidence="1">DO16091913</strain>
        <tissue evidence="1">Muscle</tissue>
    </source>
</reference>
<protein>
    <submittedName>
        <fullName evidence="1">UDP-glucuronosyltransferase 1-6-like</fullName>
    </submittedName>
</protein>
<organism evidence="1 2">
    <name type="scientific">Platysternon megacephalum</name>
    <name type="common">big-headed turtle</name>
    <dbReference type="NCBI Taxonomy" id="55544"/>
    <lineage>
        <taxon>Eukaryota</taxon>
        <taxon>Metazoa</taxon>
        <taxon>Chordata</taxon>
        <taxon>Craniata</taxon>
        <taxon>Vertebrata</taxon>
        <taxon>Euteleostomi</taxon>
        <taxon>Archelosauria</taxon>
        <taxon>Testudinata</taxon>
        <taxon>Testudines</taxon>
        <taxon>Cryptodira</taxon>
        <taxon>Durocryptodira</taxon>
        <taxon>Testudinoidea</taxon>
        <taxon>Platysternidae</taxon>
        <taxon>Platysternon</taxon>
    </lineage>
</organism>
<gene>
    <name evidence="1" type="ORF">DR999_PMT17005</name>
</gene>
<dbReference type="AlphaFoldDB" id="A0A4D9E0C8"/>
<reference evidence="1 2" key="2">
    <citation type="submission" date="2019-04" db="EMBL/GenBank/DDBJ databases">
        <title>The genome sequence of big-headed turtle.</title>
        <authorList>
            <person name="Gong S."/>
        </authorList>
    </citation>
    <scope>NUCLEOTIDE SEQUENCE [LARGE SCALE GENOMIC DNA]</scope>
    <source>
        <strain evidence="1">DO16091913</strain>
        <tissue evidence="1">Muscle</tissue>
    </source>
</reference>
<keyword evidence="2" id="KW-1185">Reference proteome</keyword>
<name>A0A4D9E0C8_9SAUR</name>
<proteinExistence type="predicted"/>
<evidence type="ECO:0000313" key="1">
    <source>
        <dbReference type="EMBL" id="TFK00803.1"/>
    </source>
</evidence>
<dbReference type="GO" id="GO:0016740">
    <property type="term" value="F:transferase activity"/>
    <property type="evidence" value="ECO:0007669"/>
    <property type="project" value="UniProtKB-KW"/>
</dbReference>
<sequence>MEGAWSSWGVEARPSLALLVTPGGNKQPKATGNKLARRKVRLVWDLILQLDLARQTLASAWIRRQDRAQAVYNFQMSNAPFCCQFRLC</sequence>
<keyword evidence="1" id="KW-0808">Transferase</keyword>
<evidence type="ECO:0000313" key="2">
    <source>
        <dbReference type="Proteomes" id="UP000297703"/>
    </source>
</evidence>
<comment type="caution">
    <text evidence="1">The sequence shown here is derived from an EMBL/GenBank/DDBJ whole genome shotgun (WGS) entry which is preliminary data.</text>
</comment>
<dbReference type="EMBL" id="QXTE01000254">
    <property type="protein sequence ID" value="TFK00803.1"/>
    <property type="molecule type" value="Genomic_DNA"/>
</dbReference>